<dbReference type="Gene3D" id="1.20.58.340">
    <property type="entry name" value="Magnesium transport protein CorA, transmembrane region"/>
    <property type="match status" value="2"/>
</dbReference>
<keyword evidence="8 12" id="KW-1133">Transmembrane helix</keyword>
<dbReference type="GO" id="GO:0050897">
    <property type="term" value="F:cobalt ion binding"/>
    <property type="evidence" value="ECO:0007669"/>
    <property type="project" value="TreeGrafter"/>
</dbReference>
<keyword evidence="3" id="KW-0813">Transport</keyword>
<reference evidence="13 14" key="1">
    <citation type="submission" date="2016-06" db="EMBL/GenBank/DDBJ databases">
        <title>Insight into the functional genes involving in sulfur oxidation in Pearl River water.</title>
        <authorList>
            <person name="Luo J."/>
            <person name="Tan X."/>
            <person name="Lin W."/>
        </authorList>
    </citation>
    <scope>NUCLEOTIDE SEQUENCE [LARGE SCALE GENOMIC DNA]</scope>
    <source>
        <strain evidence="13 14">LS2</strain>
    </source>
</reference>
<sequence>MTTDFYTWRMLGDGQAALLPLSDETPSAGPVWLHLNFSQPETHEWIRAQADLDITIQDTLLAEVTRPRALILDQGLLLTLRGINHNPGQEPDDMVGIRLWITPRRIISTYMRSLRAVNTLQRDMETNNAPKDAGQFVTRLVELLNDNMLDTIEEIDELTDNYEKAMLKSDETEPVSDRDLADLRTMILTLRRYLGPQRDALMSVIGSHLGWLKKGSVQRLREAENRLTRYIEVLDASRDQMRIIQEQMQTRSNNELNKQLTFLTALSAIFLPLTFITGLFGVNIAGIPGNQSPSWAFSAFTLILIAIGILLIYLFKRAKLF</sequence>
<evidence type="ECO:0000256" key="12">
    <source>
        <dbReference type="SAM" id="Phobius"/>
    </source>
</evidence>
<evidence type="ECO:0000256" key="6">
    <source>
        <dbReference type="ARBA" id="ARBA00022692"/>
    </source>
</evidence>
<organism evidence="13 14">
    <name type="scientific">Halothiobacillus diazotrophicus</name>
    <dbReference type="NCBI Taxonomy" id="1860122"/>
    <lineage>
        <taxon>Bacteria</taxon>
        <taxon>Pseudomonadati</taxon>
        <taxon>Pseudomonadota</taxon>
        <taxon>Gammaproteobacteria</taxon>
        <taxon>Chromatiales</taxon>
        <taxon>Halothiobacillaceae</taxon>
        <taxon>Halothiobacillus</taxon>
    </lineage>
</organism>
<dbReference type="AlphaFoldDB" id="A0A191ZGX8"/>
<evidence type="ECO:0000313" key="13">
    <source>
        <dbReference type="EMBL" id="ANJ67107.1"/>
    </source>
</evidence>
<dbReference type="InterPro" id="IPR045861">
    <property type="entry name" value="CorA_cytoplasmic_dom"/>
</dbReference>
<evidence type="ECO:0000256" key="5">
    <source>
        <dbReference type="ARBA" id="ARBA00022519"/>
    </source>
</evidence>
<comment type="subcellular location">
    <subcellularLocation>
        <location evidence="1">Cell membrane</location>
        <topology evidence="1">Multi-pass membrane protein</topology>
    </subcellularLocation>
</comment>
<protein>
    <recommendedName>
        <fullName evidence="15">Magnesium transporter CorA</fullName>
    </recommendedName>
</protein>
<proteinExistence type="inferred from homology"/>
<keyword evidence="10 12" id="KW-0472">Membrane</keyword>
<dbReference type="InterPro" id="IPR002523">
    <property type="entry name" value="MgTranspt_CorA/ZnTranspt_ZntB"/>
</dbReference>
<feature type="coiled-coil region" evidence="11">
    <location>
        <begin position="141"/>
        <end position="168"/>
    </location>
</feature>
<keyword evidence="11" id="KW-0175">Coiled coil</keyword>
<dbReference type="Gene3D" id="3.30.460.20">
    <property type="entry name" value="CorA soluble domain-like"/>
    <property type="match status" value="1"/>
</dbReference>
<dbReference type="PANTHER" id="PTHR46494:SF3">
    <property type="entry name" value="ZINC TRANSPORT PROTEIN ZNTB"/>
    <property type="match status" value="1"/>
</dbReference>
<dbReference type="KEGG" id="haz:A9404_06660"/>
<evidence type="ECO:0000256" key="9">
    <source>
        <dbReference type="ARBA" id="ARBA00023065"/>
    </source>
</evidence>
<accession>A0A191ZGX8</accession>
<dbReference type="SUPFAM" id="SSF143865">
    <property type="entry name" value="CorA soluble domain-like"/>
    <property type="match status" value="1"/>
</dbReference>
<evidence type="ECO:0000256" key="10">
    <source>
        <dbReference type="ARBA" id="ARBA00023136"/>
    </source>
</evidence>
<evidence type="ECO:0000256" key="1">
    <source>
        <dbReference type="ARBA" id="ARBA00004651"/>
    </source>
</evidence>
<evidence type="ECO:0008006" key="15">
    <source>
        <dbReference type="Google" id="ProtNLM"/>
    </source>
</evidence>
<evidence type="ECO:0000256" key="3">
    <source>
        <dbReference type="ARBA" id="ARBA00022448"/>
    </source>
</evidence>
<dbReference type="STRING" id="1860122.A9404_06660"/>
<comment type="similarity">
    <text evidence="2">Belongs to the CorA metal ion transporter (MIT) (TC 1.A.35) family.</text>
</comment>
<dbReference type="CDD" id="cd12833">
    <property type="entry name" value="ZntB-like_1"/>
    <property type="match status" value="1"/>
</dbReference>
<keyword evidence="14" id="KW-1185">Reference proteome</keyword>
<evidence type="ECO:0000256" key="4">
    <source>
        <dbReference type="ARBA" id="ARBA00022475"/>
    </source>
</evidence>
<keyword evidence="7" id="KW-0862">Zinc</keyword>
<dbReference type="GO" id="GO:0005886">
    <property type="term" value="C:plasma membrane"/>
    <property type="evidence" value="ECO:0007669"/>
    <property type="project" value="UniProtKB-SubCell"/>
</dbReference>
<keyword evidence="4" id="KW-1003">Cell membrane</keyword>
<dbReference type="GO" id="GO:0000287">
    <property type="term" value="F:magnesium ion binding"/>
    <property type="evidence" value="ECO:0007669"/>
    <property type="project" value="TreeGrafter"/>
</dbReference>
<keyword evidence="9" id="KW-0406">Ion transport</keyword>
<evidence type="ECO:0000313" key="14">
    <source>
        <dbReference type="Proteomes" id="UP000078596"/>
    </source>
</evidence>
<feature type="transmembrane region" description="Helical" evidence="12">
    <location>
        <begin position="294"/>
        <end position="315"/>
    </location>
</feature>
<gene>
    <name evidence="13" type="ORF">A9404_06660</name>
</gene>
<dbReference type="Proteomes" id="UP000078596">
    <property type="component" value="Chromosome"/>
</dbReference>
<dbReference type="PANTHER" id="PTHR46494">
    <property type="entry name" value="CORA FAMILY METAL ION TRANSPORTER (EUROFUNG)"/>
    <property type="match status" value="1"/>
</dbReference>
<keyword evidence="5" id="KW-0997">Cell inner membrane</keyword>
<name>A0A191ZGX8_9GAMM</name>
<dbReference type="SUPFAM" id="SSF144083">
    <property type="entry name" value="Magnesium transport protein CorA, transmembrane region"/>
    <property type="match status" value="1"/>
</dbReference>
<feature type="transmembrane region" description="Helical" evidence="12">
    <location>
        <begin position="260"/>
        <end position="282"/>
    </location>
</feature>
<keyword evidence="6 12" id="KW-0812">Transmembrane</keyword>
<evidence type="ECO:0000256" key="8">
    <source>
        <dbReference type="ARBA" id="ARBA00022989"/>
    </source>
</evidence>
<evidence type="ECO:0000256" key="7">
    <source>
        <dbReference type="ARBA" id="ARBA00022833"/>
    </source>
</evidence>
<evidence type="ECO:0000256" key="11">
    <source>
        <dbReference type="SAM" id="Coils"/>
    </source>
</evidence>
<dbReference type="InterPro" id="IPR045863">
    <property type="entry name" value="CorA_TM1_TM2"/>
</dbReference>
<dbReference type="RefSeq" id="WP_066099469.1">
    <property type="nucleotide sequence ID" value="NZ_CP016027.1"/>
</dbReference>
<dbReference type="Pfam" id="PF01544">
    <property type="entry name" value="CorA"/>
    <property type="match status" value="1"/>
</dbReference>
<dbReference type="GO" id="GO:0015087">
    <property type="term" value="F:cobalt ion transmembrane transporter activity"/>
    <property type="evidence" value="ECO:0007669"/>
    <property type="project" value="TreeGrafter"/>
</dbReference>
<evidence type="ECO:0000256" key="2">
    <source>
        <dbReference type="ARBA" id="ARBA00009765"/>
    </source>
</evidence>
<dbReference type="EMBL" id="CP016027">
    <property type="protein sequence ID" value="ANJ67107.1"/>
    <property type="molecule type" value="Genomic_DNA"/>
</dbReference>
<dbReference type="GO" id="GO:0015095">
    <property type="term" value="F:magnesium ion transmembrane transporter activity"/>
    <property type="evidence" value="ECO:0007669"/>
    <property type="project" value="TreeGrafter"/>
</dbReference>
<dbReference type="OrthoDB" id="9803484at2"/>